<evidence type="ECO:0000313" key="5">
    <source>
        <dbReference type="EMBL" id="CAI5452963.1"/>
    </source>
</evidence>
<feature type="compositionally biased region" description="Polar residues" evidence="1">
    <location>
        <begin position="67"/>
        <end position="80"/>
    </location>
</feature>
<dbReference type="SMART" id="SM00404">
    <property type="entry name" value="PTPc_motif"/>
    <property type="match status" value="1"/>
</dbReference>
<dbReference type="InterPro" id="IPR029021">
    <property type="entry name" value="Prot-tyrosine_phosphatase-like"/>
</dbReference>
<dbReference type="PANTHER" id="PTHR46163">
    <property type="entry name" value="TYROSINE-PROTEIN PHOSPHATASE-RELATED"/>
    <property type="match status" value="1"/>
</dbReference>
<dbReference type="PROSITE" id="PS50055">
    <property type="entry name" value="TYR_PHOSPHATASE_PTP"/>
    <property type="match status" value="1"/>
</dbReference>
<dbReference type="Gene3D" id="3.90.190.10">
    <property type="entry name" value="Protein tyrosine phosphatase superfamily"/>
    <property type="match status" value="1"/>
</dbReference>
<dbReference type="InterPro" id="IPR052782">
    <property type="entry name" value="Oocyte-zygote_transition_reg"/>
</dbReference>
<feature type="domain" description="Tyrosine specific protein phosphatases" evidence="4">
    <location>
        <begin position="351"/>
        <end position="424"/>
    </location>
</feature>
<feature type="compositionally biased region" description="Basic and acidic residues" evidence="1">
    <location>
        <begin position="108"/>
        <end position="122"/>
    </location>
</feature>
<keyword evidence="2" id="KW-1133">Transmembrane helix</keyword>
<feature type="region of interest" description="Disordered" evidence="1">
    <location>
        <begin position="40"/>
        <end position="155"/>
    </location>
</feature>
<dbReference type="InterPro" id="IPR000387">
    <property type="entry name" value="Tyr_Pase_dom"/>
</dbReference>
<evidence type="ECO:0000259" key="3">
    <source>
        <dbReference type="PROSITE" id="PS50055"/>
    </source>
</evidence>
<dbReference type="Proteomes" id="UP001152747">
    <property type="component" value="Unassembled WGS sequence"/>
</dbReference>
<comment type="caution">
    <text evidence="5">The sequence shown here is derived from an EMBL/GenBank/DDBJ whole genome shotgun (WGS) entry which is preliminary data.</text>
</comment>
<name>A0A9P1N6I9_9PELO</name>
<dbReference type="SMART" id="SM00194">
    <property type="entry name" value="PTPc"/>
    <property type="match status" value="1"/>
</dbReference>
<dbReference type="CDD" id="cd00047">
    <property type="entry name" value="PTPc"/>
    <property type="match status" value="1"/>
</dbReference>
<sequence length="469" mass="53787">MIDVNLLFDNIIYVLLSVCNVLLLITVCAKKEKEKGVNLHASADSGTPEKAANDYSPQKLDTEKKTSSASKENVTMTSVETQKKGSSESKESNRSKDVIVNINNNNRKSKEGEKKEKDEPKVVTKSKGKSKKDKSNRGDKKKFQIMRTEDTKQTEDKIDARREWALKVLQTKCSTLSKIHREKIKGYKPSKAKYTAFEANIALNRYADVYCVEETRVVLKNRKNDYIHASWVTIPDSDTKYILTQGPLPETIADFWAMCYQEKVKYILMLCPLVEGDIEKCSQYFPSKEGDKEQYGEMEVTFSKKEPEPVKDVGCSVMTVLDTEKADSKPMDINHVFVPWWPDQLAPEDPKPMLELYRWVKKANTDNSPIVVHCSAGVGRTATFVGIDYANIRIQQEPDIDMVDIAHELRNMRFQAIQSHVQYLFLHVCLLEYFAQEGLIERENFGPFLEEYRKHATKKLQKRKAEDPK</sequence>
<dbReference type="InterPro" id="IPR003595">
    <property type="entry name" value="Tyr_Pase_cat"/>
</dbReference>
<dbReference type="InterPro" id="IPR016130">
    <property type="entry name" value="Tyr_Pase_AS"/>
</dbReference>
<dbReference type="OrthoDB" id="6058203at2759"/>
<feature type="domain" description="Tyrosine-protein phosphatase" evidence="3">
    <location>
        <begin position="198"/>
        <end position="433"/>
    </location>
</feature>
<dbReference type="PROSITE" id="PS50056">
    <property type="entry name" value="TYR_PHOSPHATASE_2"/>
    <property type="match status" value="1"/>
</dbReference>
<dbReference type="PROSITE" id="PS00383">
    <property type="entry name" value="TYR_PHOSPHATASE_1"/>
    <property type="match status" value="1"/>
</dbReference>
<dbReference type="SUPFAM" id="SSF52799">
    <property type="entry name" value="(Phosphotyrosine protein) phosphatases II"/>
    <property type="match status" value="1"/>
</dbReference>
<feature type="compositionally biased region" description="Basic and acidic residues" evidence="1">
    <location>
        <begin position="133"/>
        <end position="155"/>
    </location>
</feature>
<dbReference type="AlphaFoldDB" id="A0A9P1N6I9"/>
<dbReference type="EMBL" id="CANHGI010000005">
    <property type="protein sequence ID" value="CAI5452963.1"/>
    <property type="molecule type" value="Genomic_DNA"/>
</dbReference>
<evidence type="ECO:0000256" key="1">
    <source>
        <dbReference type="SAM" id="MobiDB-lite"/>
    </source>
</evidence>
<keyword evidence="2" id="KW-0472">Membrane</keyword>
<keyword evidence="6" id="KW-1185">Reference proteome</keyword>
<dbReference type="PANTHER" id="PTHR46163:SF10">
    <property type="entry name" value="PROTEIN-TYROSINE PHOSPHATASE-RELATED"/>
    <property type="match status" value="1"/>
</dbReference>
<evidence type="ECO:0000259" key="4">
    <source>
        <dbReference type="PROSITE" id="PS50056"/>
    </source>
</evidence>
<dbReference type="Pfam" id="PF00102">
    <property type="entry name" value="Y_phosphatase"/>
    <property type="match status" value="1"/>
</dbReference>
<feature type="compositionally biased region" description="Basic and acidic residues" evidence="1">
    <location>
        <begin position="81"/>
        <end position="97"/>
    </location>
</feature>
<dbReference type="PRINTS" id="PR00700">
    <property type="entry name" value="PRTYPHPHTASE"/>
</dbReference>
<evidence type="ECO:0008006" key="7">
    <source>
        <dbReference type="Google" id="ProtNLM"/>
    </source>
</evidence>
<proteinExistence type="predicted"/>
<gene>
    <name evidence="5" type="ORF">CAMP_LOCUS15600</name>
</gene>
<dbReference type="InterPro" id="IPR000242">
    <property type="entry name" value="PTP_cat"/>
</dbReference>
<evidence type="ECO:0000256" key="2">
    <source>
        <dbReference type="SAM" id="Phobius"/>
    </source>
</evidence>
<feature type="transmembrane region" description="Helical" evidence="2">
    <location>
        <begin position="12"/>
        <end position="29"/>
    </location>
</feature>
<evidence type="ECO:0000313" key="6">
    <source>
        <dbReference type="Proteomes" id="UP001152747"/>
    </source>
</evidence>
<protein>
    <recommendedName>
        <fullName evidence="7">Protein-tyrosine-phosphatase</fullName>
    </recommendedName>
</protein>
<dbReference type="GO" id="GO:0004725">
    <property type="term" value="F:protein tyrosine phosphatase activity"/>
    <property type="evidence" value="ECO:0007669"/>
    <property type="project" value="InterPro"/>
</dbReference>
<keyword evidence="2" id="KW-0812">Transmembrane</keyword>
<accession>A0A9P1N6I9</accession>
<organism evidence="5 6">
    <name type="scientific">Caenorhabditis angaria</name>
    <dbReference type="NCBI Taxonomy" id="860376"/>
    <lineage>
        <taxon>Eukaryota</taxon>
        <taxon>Metazoa</taxon>
        <taxon>Ecdysozoa</taxon>
        <taxon>Nematoda</taxon>
        <taxon>Chromadorea</taxon>
        <taxon>Rhabditida</taxon>
        <taxon>Rhabditina</taxon>
        <taxon>Rhabditomorpha</taxon>
        <taxon>Rhabditoidea</taxon>
        <taxon>Rhabditidae</taxon>
        <taxon>Peloderinae</taxon>
        <taxon>Caenorhabditis</taxon>
    </lineage>
</organism>
<reference evidence="5" key="1">
    <citation type="submission" date="2022-11" db="EMBL/GenBank/DDBJ databases">
        <authorList>
            <person name="Kikuchi T."/>
        </authorList>
    </citation>
    <scope>NUCLEOTIDE SEQUENCE</scope>
    <source>
        <strain evidence="5">PS1010</strain>
    </source>
</reference>